<dbReference type="PRINTS" id="PR00332">
    <property type="entry name" value="HISTRIAD"/>
</dbReference>
<dbReference type="PROSITE" id="PS51084">
    <property type="entry name" value="HIT_2"/>
    <property type="match status" value="1"/>
</dbReference>
<evidence type="ECO:0000256" key="1">
    <source>
        <dbReference type="PROSITE-ProRule" id="PRU00464"/>
    </source>
</evidence>
<dbReference type="Proteomes" id="UP001154860">
    <property type="component" value="Unassembled WGS sequence"/>
</dbReference>
<comment type="caution">
    <text evidence="1">Lacks conserved residue(s) required for the propagation of feature annotation.</text>
</comment>
<dbReference type="InterPro" id="IPR001310">
    <property type="entry name" value="Histidine_triad_HIT"/>
</dbReference>
<dbReference type="InterPro" id="IPR036265">
    <property type="entry name" value="HIT-like_sf"/>
</dbReference>
<comment type="caution">
    <text evidence="3">The sequence shown here is derived from an EMBL/GenBank/DDBJ whole genome shotgun (WGS) entry which is preliminary data.</text>
</comment>
<accession>A0A9X0YCY1</accession>
<dbReference type="RefSeq" id="WP_078731068.1">
    <property type="nucleotide sequence ID" value="NZ_JAFHKI010000026.1"/>
</dbReference>
<dbReference type="Pfam" id="PF01230">
    <property type="entry name" value="HIT"/>
    <property type="match status" value="1"/>
</dbReference>
<evidence type="ECO:0000313" key="4">
    <source>
        <dbReference type="Proteomes" id="UP001154860"/>
    </source>
</evidence>
<feature type="domain" description="HIT" evidence="2">
    <location>
        <begin position="4"/>
        <end position="109"/>
    </location>
</feature>
<protein>
    <submittedName>
        <fullName evidence="3">HIT family protein</fullName>
    </submittedName>
</protein>
<dbReference type="GO" id="GO:0009117">
    <property type="term" value="P:nucleotide metabolic process"/>
    <property type="evidence" value="ECO:0007669"/>
    <property type="project" value="TreeGrafter"/>
</dbReference>
<dbReference type="GO" id="GO:0003824">
    <property type="term" value="F:catalytic activity"/>
    <property type="evidence" value="ECO:0007669"/>
    <property type="project" value="InterPro"/>
</dbReference>
<dbReference type="PANTHER" id="PTHR46648:SF1">
    <property type="entry name" value="ADENOSINE 5'-MONOPHOSPHORAMIDASE HNT1"/>
    <property type="match status" value="1"/>
</dbReference>
<organism evidence="3 4">
    <name type="scientific">Pseudomonas lactucae</name>
    <dbReference type="NCBI Taxonomy" id="2813360"/>
    <lineage>
        <taxon>Bacteria</taxon>
        <taxon>Pseudomonadati</taxon>
        <taxon>Pseudomonadota</taxon>
        <taxon>Gammaproteobacteria</taxon>
        <taxon>Pseudomonadales</taxon>
        <taxon>Pseudomonadaceae</taxon>
        <taxon>Pseudomonas</taxon>
    </lineage>
</organism>
<gene>
    <name evidence="3" type="ORF">JWR99_12600</name>
</gene>
<dbReference type="Gene3D" id="3.30.428.10">
    <property type="entry name" value="HIT-like"/>
    <property type="match status" value="1"/>
</dbReference>
<dbReference type="PANTHER" id="PTHR46648">
    <property type="entry name" value="HIT FAMILY PROTEIN 1"/>
    <property type="match status" value="1"/>
</dbReference>
<evidence type="ECO:0000313" key="3">
    <source>
        <dbReference type="EMBL" id="MBN2976751.1"/>
    </source>
</evidence>
<keyword evidence="4" id="KW-1185">Reference proteome</keyword>
<sequence>MDCIFCNIACGTAPAHLLWEDQTHMAFLSLFPNTPGFSVVIPKNHHGSYAFAESDKVLCDLIVAAKKTALLLDRALEGVARTGMILEGYGVDHLHAKLFPMHGTGEESTFKKISSSVDTFFDRYEGYISSHDSVKADDSVLAALAAHIRLFADAGAIHRRGE</sequence>
<dbReference type="SUPFAM" id="SSF54197">
    <property type="entry name" value="HIT-like"/>
    <property type="match status" value="1"/>
</dbReference>
<reference evidence="3 4" key="2">
    <citation type="journal article" date="2023" name="Plant Pathol.">
        <title>Dismantling and reorganizing Pseudomonas marginalis sensu#lato.</title>
        <authorList>
            <person name="Sawada H."/>
            <person name="Fujikawa T."/>
            <person name="Satou M."/>
        </authorList>
    </citation>
    <scope>NUCLEOTIDE SEQUENCE [LARGE SCALE GENOMIC DNA]</scope>
    <source>
        <strain evidence="3 4">MAFF 301381</strain>
    </source>
</reference>
<reference evidence="3 4" key="1">
    <citation type="journal article" date="2021" name="Int. J. Syst. Evol. Microbiol.">
        <title>Pseudomonas lactucae sp. nov., a pathogen causing bacterial rot of lettuce in Japan.</title>
        <authorList>
            <person name="Sawada H."/>
            <person name="Fujikawa T."/>
            <person name="Satou M."/>
        </authorList>
    </citation>
    <scope>NUCLEOTIDE SEQUENCE [LARGE SCALE GENOMIC DNA]</scope>
    <source>
        <strain evidence="3 4">MAFF 301381</strain>
    </source>
</reference>
<dbReference type="AlphaFoldDB" id="A0A9X0YCY1"/>
<dbReference type="InterPro" id="IPR011146">
    <property type="entry name" value="HIT-like"/>
</dbReference>
<dbReference type="EMBL" id="JAFHKJ010000052">
    <property type="protein sequence ID" value="MBN2976751.1"/>
    <property type="molecule type" value="Genomic_DNA"/>
</dbReference>
<evidence type="ECO:0000259" key="2">
    <source>
        <dbReference type="PROSITE" id="PS51084"/>
    </source>
</evidence>
<proteinExistence type="predicted"/>
<name>A0A9X0YCY1_9PSED</name>